<dbReference type="SUPFAM" id="SSF55729">
    <property type="entry name" value="Acyl-CoA N-acyltransferases (Nat)"/>
    <property type="match status" value="1"/>
</dbReference>
<evidence type="ECO:0000313" key="7">
    <source>
        <dbReference type="Proteomes" id="UP000625079"/>
    </source>
</evidence>
<feature type="domain" description="N-acetyltransferase" evidence="3">
    <location>
        <begin position="6"/>
        <end position="167"/>
    </location>
</feature>
<dbReference type="PANTHER" id="PTHR43877">
    <property type="entry name" value="AMINOALKYLPHOSPHONATE N-ACETYLTRANSFERASE-RELATED-RELATED"/>
    <property type="match status" value="1"/>
</dbReference>
<evidence type="ECO:0000313" key="6">
    <source>
        <dbReference type="Proteomes" id="UP000593880"/>
    </source>
</evidence>
<reference evidence="4" key="3">
    <citation type="submission" date="2022-12" db="EMBL/GenBank/DDBJ databases">
        <authorList>
            <person name="Sun Q."/>
            <person name="Zhou Y."/>
        </authorList>
    </citation>
    <scope>NUCLEOTIDE SEQUENCE</scope>
    <source>
        <strain evidence="4">CGMCC 1.15034</strain>
    </source>
</reference>
<dbReference type="PROSITE" id="PS51186">
    <property type="entry name" value="GNAT"/>
    <property type="match status" value="1"/>
</dbReference>
<reference evidence="4" key="1">
    <citation type="journal article" date="2014" name="Int. J. Syst. Evol. Microbiol.">
        <title>Complete genome sequence of Corynebacterium casei LMG S-19264T (=DSM 44701T), isolated from a smear-ripened cheese.</title>
        <authorList>
            <consortium name="US DOE Joint Genome Institute (JGI-PGF)"/>
            <person name="Walter F."/>
            <person name="Albersmeier A."/>
            <person name="Kalinowski J."/>
            <person name="Ruckert C."/>
        </authorList>
    </citation>
    <scope>NUCLEOTIDE SEQUENCE</scope>
    <source>
        <strain evidence="4">CGMCC 1.15034</strain>
    </source>
</reference>
<dbReference type="EMBL" id="BMHC01000001">
    <property type="protein sequence ID" value="GGI19131.1"/>
    <property type="molecule type" value="Genomic_DNA"/>
</dbReference>
<evidence type="ECO:0000256" key="2">
    <source>
        <dbReference type="ARBA" id="ARBA00023315"/>
    </source>
</evidence>
<dbReference type="EMBL" id="CP030057">
    <property type="protein sequence ID" value="QOZ59041.1"/>
    <property type="molecule type" value="Genomic_DNA"/>
</dbReference>
<name>A0A410V2Q2_9BRAD</name>
<dbReference type="InterPro" id="IPR016181">
    <property type="entry name" value="Acyl_CoA_acyltransferase"/>
</dbReference>
<evidence type="ECO:0000313" key="5">
    <source>
        <dbReference type="EMBL" id="QOZ59041.1"/>
    </source>
</evidence>
<dbReference type="GO" id="GO:0016747">
    <property type="term" value="F:acyltransferase activity, transferring groups other than amino-acyl groups"/>
    <property type="evidence" value="ECO:0007669"/>
    <property type="project" value="InterPro"/>
</dbReference>
<dbReference type="InterPro" id="IPR050832">
    <property type="entry name" value="Bact_Acetyltransf"/>
</dbReference>
<dbReference type="Gene3D" id="3.40.630.30">
    <property type="match status" value="1"/>
</dbReference>
<dbReference type="InterPro" id="IPR000182">
    <property type="entry name" value="GNAT_dom"/>
</dbReference>
<dbReference type="Proteomes" id="UP000625079">
    <property type="component" value="Unassembled WGS sequence"/>
</dbReference>
<gene>
    <name evidence="4" type="primary">ps305</name>
    <name evidence="4" type="ORF">GCM10010987_02770</name>
    <name evidence="5" type="ORF">XH86_10015</name>
</gene>
<dbReference type="CDD" id="cd04301">
    <property type="entry name" value="NAT_SF"/>
    <property type="match status" value="1"/>
</dbReference>
<evidence type="ECO:0000313" key="4">
    <source>
        <dbReference type="EMBL" id="GGI19131.1"/>
    </source>
</evidence>
<evidence type="ECO:0000259" key="3">
    <source>
        <dbReference type="PROSITE" id="PS51186"/>
    </source>
</evidence>
<sequence>MPHATLEIRLLTRADAAIYRRIRLEALAAHPEAFASTFAREQEKPLPWFEERLTISDVFGAFIAGELVGVAGFWRQDGLQTMHKADLWGMYVRSSAGRSGVGRRLVDTVVAHAAKHVEKLQLSVASQNEPALRLYRAAGFVEYGREVKALKQNGRYFDEVLMKMFVDGSGK</sequence>
<accession>A0A410V2Q2</accession>
<dbReference type="RefSeq" id="WP_128964663.1">
    <property type="nucleotide sequence ID" value="NZ_BMHC01000001.1"/>
</dbReference>
<reference evidence="5 6" key="2">
    <citation type="submission" date="2018-06" db="EMBL/GenBank/DDBJ databases">
        <title>Comparative genomics of rhizobia nodulating Arachis hypogaea in China.</title>
        <authorList>
            <person name="Li Y."/>
        </authorList>
    </citation>
    <scope>NUCLEOTIDE SEQUENCE [LARGE SCALE GENOMIC DNA]</scope>
    <source>
        <strain evidence="5 6">CCBAU 51658</strain>
    </source>
</reference>
<dbReference type="OrthoDB" id="9799092at2"/>
<evidence type="ECO:0000256" key="1">
    <source>
        <dbReference type="ARBA" id="ARBA00022679"/>
    </source>
</evidence>
<dbReference type="AlphaFoldDB" id="A0A410V2Q2"/>
<proteinExistence type="predicted"/>
<dbReference type="Pfam" id="PF00583">
    <property type="entry name" value="Acetyltransf_1"/>
    <property type="match status" value="1"/>
</dbReference>
<protein>
    <submittedName>
        <fullName evidence="4 5">N-acetyltransferase</fullName>
    </submittedName>
</protein>
<keyword evidence="1" id="KW-0808">Transferase</keyword>
<keyword evidence="2" id="KW-0012">Acyltransferase</keyword>
<keyword evidence="6" id="KW-1185">Reference proteome</keyword>
<organism evidence="4 7">
    <name type="scientific">Bradyrhizobium guangdongense</name>
    <dbReference type="NCBI Taxonomy" id="1325090"/>
    <lineage>
        <taxon>Bacteria</taxon>
        <taxon>Pseudomonadati</taxon>
        <taxon>Pseudomonadota</taxon>
        <taxon>Alphaproteobacteria</taxon>
        <taxon>Hyphomicrobiales</taxon>
        <taxon>Nitrobacteraceae</taxon>
        <taxon>Bradyrhizobium</taxon>
    </lineage>
</organism>
<dbReference type="Proteomes" id="UP000593880">
    <property type="component" value="Chromosome"/>
</dbReference>